<name>A0A563VRK2_9CYAN</name>
<accession>A0A563VRK2</accession>
<dbReference type="Proteomes" id="UP000320055">
    <property type="component" value="Unassembled WGS sequence"/>
</dbReference>
<evidence type="ECO:0000313" key="2">
    <source>
        <dbReference type="Proteomes" id="UP000320055"/>
    </source>
</evidence>
<dbReference type="EMBL" id="CAACVJ010000151">
    <property type="protein sequence ID" value="VEP14041.1"/>
    <property type="molecule type" value="Genomic_DNA"/>
</dbReference>
<gene>
    <name evidence="1" type="ORF">H1P_2340001</name>
</gene>
<dbReference type="AlphaFoldDB" id="A0A563VRK2"/>
<organism evidence="1 2">
    <name type="scientific">Hyella patelloides LEGE 07179</name>
    <dbReference type="NCBI Taxonomy" id="945734"/>
    <lineage>
        <taxon>Bacteria</taxon>
        <taxon>Bacillati</taxon>
        <taxon>Cyanobacteriota</taxon>
        <taxon>Cyanophyceae</taxon>
        <taxon>Pleurocapsales</taxon>
        <taxon>Hyellaceae</taxon>
        <taxon>Hyella</taxon>
    </lineage>
</organism>
<proteinExistence type="predicted"/>
<sequence>MIIILKNRQHLFDHLITLNPYQTIHLGCLSPHQEASPLGYATSD</sequence>
<evidence type="ECO:0000313" key="1">
    <source>
        <dbReference type="EMBL" id="VEP14041.1"/>
    </source>
</evidence>
<reference evidence="1 2" key="1">
    <citation type="submission" date="2019-01" db="EMBL/GenBank/DDBJ databases">
        <authorList>
            <person name="Brito A."/>
        </authorList>
    </citation>
    <scope>NUCLEOTIDE SEQUENCE [LARGE SCALE GENOMIC DNA]</scope>
    <source>
        <strain evidence="1">1</strain>
    </source>
</reference>
<keyword evidence="2" id="KW-1185">Reference proteome</keyword>
<protein>
    <submittedName>
        <fullName evidence="1">Uncharacterized protein</fullName>
    </submittedName>
</protein>